<organism evidence="1 2">
    <name type="scientific">Candidatus Scatosoma pullistercoris</name>
    <dbReference type="NCBI Taxonomy" id="2840934"/>
    <lineage>
        <taxon>Bacteria</taxon>
        <taxon>Bacillati</taxon>
        <taxon>Bacillota</taxon>
        <taxon>Clostridia</taxon>
        <taxon>Candidatus Scatosoma</taxon>
    </lineage>
</organism>
<evidence type="ECO:0000313" key="1">
    <source>
        <dbReference type="EMBL" id="HIU58560.1"/>
    </source>
</evidence>
<comment type="caution">
    <text evidence="1">The sequence shown here is derived from an EMBL/GenBank/DDBJ whole genome shotgun (WGS) entry which is preliminary data.</text>
</comment>
<reference evidence="1" key="2">
    <citation type="journal article" date="2021" name="PeerJ">
        <title>Extensive microbial diversity within the chicken gut microbiome revealed by metagenomics and culture.</title>
        <authorList>
            <person name="Gilroy R."/>
            <person name="Ravi A."/>
            <person name="Getino M."/>
            <person name="Pursley I."/>
            <person name="Horton D.L."/>
            <person name="Alikhan N.F."/>
            <person name="Baker D."/>
            <person name="Gharbi K."/>
            <person name="Hall N."/>
            <person name="Watson M."/>
            <person name="Adriaenssens E.M."/>
            <person name="Foster-Nyarko E."/>
            <person name="Jarju S."/>
            <person name="Secka A."/>
            <person name="Antonio M."/>
            <person name="Oren A."/>
            <person name="Chaudhuri R.R."/>
            <person name="La Ragione R."/>
            <person name="Hildebrand F."/>
            <person name="Pallen M.J."/>
        </authorList>
    </citation>
    <scope>NUCLEOTIDE SEQUENCE</scope>
    <source>
        <strain evidence="1">11687</strain>
    </source>
</reference>
<protein>
    <submittedName>
        <fullName evidence="1">Uncharacterized protein</fullName>
    </submittedName>
</protein>
<dbReference type="Proteomes" id="UP000824081">
    <property type="component" value="Unassembled WGS sequence"/>
</dbReference>
<accession>A0A9D1ME94</accession>
<name>A0A9D1ME94_9FIRM</name>
<reference evidence="1" key="1">
    <citation type="submission" date="2020-10" db="EMBL/GenBank/DDBJ databases">
        <authorList>
            <person name="Gilroy R."/>
        </authorList>
    </citation>
    <scope>NUCLEOTIDE SEQUENCE</scope>
    <source>
        <strain evidence="1">11687</strain>
    </source>
</reference>
<gene>
    <name evidence="1" type="ORF">IAC57_00515</name>
</gene>
<sequence>MFGYIRADTPYLYIKDQTLYRAMYCGVCKGISSVCGQAARMGLSYDVTFFSVLLHNLAGQDVKIGKSHCLTHCIRTRLMAEPDELTKQLGALNTVLVYYKYTDDIQDGDRGRGKRLWFVSGHRRAAKAYPEIERIVRERLAEQQETEKSGTDSPDRAADASANMMAELSDYLLGEKRTPYTHNLFYAIGKWIYLIDALDDYDKDKKKGAYNPFVRAYPAEDRQSMLRRHKEEVEYLFHALFFDIRENLSRSEFHFNRDLSDNILLRGLPAETERVMRCCGGKCRRDAPPEVATK</sequence>
<dbReference type="Pfam" id="PF18937">
    <property type="entry name" value="DUF5685"/>
    <property type="match status" value="1"/>
</dbReference>
<dbReference type="InterPro" id="IPR043740">
    <property type="entry name" value="DUF5685"/>
</dbReference>
<dbReference type="AlphaFoldDB" id="A0A9D1ME94"/>
<evidence type="ECO:0000313" key="2">
    <source>
        <dbReference type="Proteomes" id="UP000824081"/>
    </source>
</evidence>
<proteinExistence type="predicted"/>
<dbReference type="EMBL" id="DVMZ01000013">
    <property type="protein sequence ID" value="HIU58560.1"/>
    <property type="molecule type" value="Genomic_DNA"/>
</dbReference>